<feature type="region of interest" description="Disordered" evidence="1">
    <location>
        <begin position="150"/>
        <end position="176"/>
    </location>
</feature>
<keyword evidence="3" id="KW-1185">Reference proteome</keyword>
<organism evidence="2 3">
    <name type="scientific">Aeriscardovia aeriphila</name>
    <dbReference type="NCBI Taxonomy" id="218139"/>
    <lineage>
        <taxon>Bacteria</taxon>
        <taxon>Bacillati</taxon>
        <taxon>Actinomycetota</taxon>
        <taxon>Actinomycetes</taxon>
        <taxon>Bifidobacteriales</taxon>
        <taxon>Bifidobacteriaceae</taxon>
        <taxon>Aeriscardovia</taxon>
    </lineage>
</organism>
<evidence type="ECO:0000313" key="3">
    <source>
        <dbReference type="Proteomes" id="UP000228976"/>
    </source>
</evidence>
<evidence type="ECO:0000256" key="1">
    <source>
        <dbReference type="SAM" id="MobiDB-lite"/>
    </source>
</evidence>
<dbReference type="Proteomes" id="UP000228976">
    <property type="component" value="Unassembled WGS sequence"/>
</dbReference>
<protein>
    <recommendedName>
        <fullName evidence="4">DUF3027 domain-containing protein</fullName>
    </recommendedName>
</protein>
<accession>A0A261FAT1</accession>
<dbReference type="AlphaFoldDB" id="A0A261FAT1"/>
<evidence type="ECO:0008006" key="4">
    <source>
        <dbReference type="Google" id="ProtNLM"/>
    </source>
</evidence>
<dbReference type="Pfam" id="PF11228">
    <property type="entry name" value="DUF3027"/>
    <property type="match status" value="1"/>
</dbReference>
<dbReference type="InterPro" id="IPR021391">
    <property type="entry name" value="DUF3027"/>
</dbReference>
<proteinExistence type="predicted"/>
<dbReference type="EMBL" id="MWWU01000002">
    <property type="protein sequence ID" value="OZG56267.1"/>
    <property type="molecule type" value="Genomic_DNA"/>
</dbReference>
<reference evidence="2 3" key="1">
    <citation type="journal article" date="2017" name="BMC Genomics">
        <title>Comparative genomic and phylogenomic analyses of the Bifidobacteriaceae family.</title>
        <authorList>
            <person name="Lugli G.A."/>
            <person name="Milani C."/>
            <person name="Turroni F."/>
            <person name="Duranti S."/>
            <person name="Mancabelli L."/>
            <person name="Mangifesta M."/>
            <person name="Ferrario C."/>
            <person name="Modesto M."/>
            <person name="Mattarelli P."/>
            <person name="Jiri K."/>
            <person name="van Sinderen D."/>
            <person name="Ventura M."/>
        </authorList>
    </citation>
    <scope>NUCLEOTIDE SEQUENCE [LARGE SCALE GENOMIC DNA]</scope>
    <source>
        <strain evidence="2 3">LMG 21773</strain>
    </source>
</reference>
<comment type="caution">
    <text evidence="2">The sequence shown here is derived from an EMBL/GenBank/DDBJ whole genome shotgun (WGS) entry which is preliminary data.</text>
</comment>
<name>A0A261FAT1_9BIFI</name>
<sequence length="324" mass="36452">MSNAYQGSQILHTRNNSRKVKAVNEEHGDNLAGHTSDIPQLVQKARAAAVEYAQDEQAVGEFLERSEVDDNVYDFRFDSQLRGYEHWVWAVSMFHDVEFDEWTINETALLPTSASLVAPQWVPFRERLEPQDINPDDRLGTAKNDERLEEGMSEEADGGQMLDAEHQPLDPADSPDDVKEAVETFRLTRRRVLTGPALQEVAKRWYEGSHGPKSLSTQTAQGHHCDSCAFFIPLSGSLGRYFGVCANRWSPDDGKVVSIDHGCGQHSDIEPEQQEGLWPENQPIYDDQHIDILARTARVDPPAADVIENLEEEDQNTLRDASTD</sequence>
<gene>
    <name evidence="2" type="ORF">AEAE_0755</name>
</gene>
<evidence type="ECO:0000313" key="2">
    <source>
        <dbReference type="EMBL" id="OZG56267.1"/>
    </source>
</evidence>